<feature type="non-terminal residue" evidence="2">
    <location>
        <position position="81"/>
    </location>
</feature>
<dbReference type="InterPro" id="IPR002575">
    <property type="entry name" value="Aminoglycoside_PTrfase"/>
</dbReference>
<comment type="caution">
    <text evidence="2">The sequence shown here is derived from an EMBL/GenBank/DDBJ whole genome shotgun (WGS) entry which is preliminary data.</text>
</comment>
<protein>
    <recommendedName>
        <fullName evidence="1">Aminoglycoside phosphotransferase domain-containing protein</fullName>
    </recommendedName>
</protein>
<feature type="non-terminal residue" evidence="2">
    <location>
        <position position="1"/>
    </location>
</feature>
<evidence type="ECO:0000313" key="2">
    <source>
        <dbReference type="EMBL" id="GFD57640.1"/>
    </source>
</evidence>
<dbReference type="Pfam" id="PF01636">
    <property type="entry name" value="APH"/>
    <property type="match status" value="1"/>
</dbReference>
<name>A0A699XGX0_TANCI</name>
<dbReference type="EMBL" id="BKCJ011843430">
    <property type="protein sequence ID" value="GFD57640.1"/>
    <property type="molecule type" value="Genomic_DNA"/>
</dbReference>
<dbReference type="Gene3D" id="3.90.1200.10">
    <property type="match status" value="1"/>
</dbReference>
<evidence type="ECO:0000259" key="1">
    <source>
        <dbReference type="Pfam" id="PF01636"/>
    </source>
</evidence>
<feature type="domain" description="Aminoglycoside phosphotransferase" evidence="1">
    <location>
        <begin position="17"/>
        <end position="77"/>
    </location>
</feature>
<sequence>AMAAFLADRPWRRQLARLFAPAGADVAAVLAGRLPLWTHNDWHPSNLLWSAEGTVETIFDFGLADRSCALHDLATAIERSA</sequence>
<gene>
    <name evidence="2" type="ORF">Tci_929609</name>
</gene>
<accession>A0A699XGX0</accession>
<dbReference type="SUPFAM" id="SSF56112">
    <property type="entry name" value="Protein kinase-like (PK-like)"/>
    <property type="match status" value="1"/>
</dbReference>
<dbReference type="AlphaFoldDB" id="A0A699XGX0"/>
<dbReference type="InterPro" id="IPR011009">
    <property type="entry name" value="Kinase-like_dom_sf"/>
</dbReference>
<proteinExistence type="predicted"/>
<organism evidence="2">
    <name type="scientific">Tanacetum cinerariifolium</name>
    <name type="common">Dalmatian daisy</name>
    <name type="synonym">Chrysanthemum cinerariifolium</name>
    <dbReference type="NCBI Taxonomy" id="118510"/>
    <lineage>
        <taxon>Eukaryota</taxon>
        <taxon>Viridiplantae</taxon>
        <taxon>Streptophyta</taxon>
        <taxon>Embryophyta</taxon>
        <taxon>Tracheophyta</taxon>
        <taxon>Spermatophyta</taxon>
        <taxon>Magnoliopsida</taxon>
        <taxon>eudicotyledons</taxon>
        <taxon>Gunneridae</taxon>
        <taxon>Pentapetalae</taxon>
        <taxon>asterids</taxon>
        <taxon>campanulids</taxon>
        <taxon>Asterales</taxon>
        <taxon>Asteraceae</taxon>
        <taxon>Asteroideae</taxon>
        <taxon>Anthemideae</taxon>
        <taxon>Anthemidinae</taxon>
        <taxon>Tanacetum</taxon>
    </lineage>
</organism>
<reference evidence="2" key="1">
    <citation type="journal article" date="2019" name="Sci. Rep.">
        <title>Draft genome of Tanacetum cinerariifolium, the natural source of mosquito coil.</title>
        <authorList>
            <person name="Yamashiro T."/>
            <person name="Shiraishi A."/>
            <person name="Satake H."/>
            <person name="Nakayama K."/>
        </authorList>
    </citation>
    <scope>NUCLEOTIDE SEQUENCE</scope>
</reference>